<organism evidence="1 2">
    <name type="scientific">Araneus ventricosus</name>
    <name type="common">Orbweaver spider</name>
    <name type="synonym">Epeira ventricosa</name>
    <dbReference type="NCBI Taxonomy" id="182803"/>
    <lineage>
        <taxon>Eukaryota</taxon>
        <taxon>Metazoa</taxon>
        <taxon>Ecdysozoa</taxon>
        <taxon>Arthropoda</taxon>
        <taxon>Chelicerata</taxon>
        <taxon>Arachnida</taxon>
        <taxon>Araneae</taxon>
        <taxon>Araneomorphae</taxon>
        <taxon>Entelegynae</taxon>
        <taxon>Araneoidea</taxon>
        <taxon>Araneidae</taxon>
        <taxon>Araneus</taxon>
    </lineage>
</organism>
<gene>
    <name evidence="1" type="ORF">AVEN_230012_1</name>
</gene>
<accession>A0A4Y2CSY3</accession>
<sequence>MLILPTSQPPPHINYGPPPLSSWTSTLAERWWSQASSPQSARFWKDCFNFVLTNFIVDKNILKLWYHAVIEKALLYGAGVWGGDPNRRASQEISYDTKGFPSEIHKNFSNYLHKSAKCTGWNPTTAFVGQIRISEVSGLVLLVIGAPGAT</sequence>
<protein>
    <submittedName>
        <fullName evidence="1">Uncharacterized protein</fullName>
    </submittedName>
</protein>
<dbReference type="Proteomes" id="UP000499080">
    <property type="component" value="Unassembled WGS sequence"/>
</dbReference>
<name>A0A4Y2CSY3_ARAVE</name>
<evidence type="ECO:0000313" key="1">
    <source>
        <dbReference type="EMBL" id="GBM07572.1"/>
    </source>
</evidence>
<proteinExistence type="predicted"/>
<comment type="caution">
    <text evidence="1">The sequence shown here is derived from an EMBL/GenBank/DDBJ whole genome shotgun (WGS) entry which is preliminary data.</text>
</comment>
<evidence type="ECO:0000313" key="2">
    <source>
        <dbReference type="Proteomes" id="UP000499080"/>
    </source>
</evidence>
<dbReference type="EMBL" id="BGPR01000244">
    <property type="protein sequence ID" value="GBM07572.1"/>
    <property type="molecule type" value="Genomic_DNA"/>
</dbReference>
<dbReference type="AlphaFoldDB" id="A0A4Y2CSY3"/>
<reference evidence="1 2" key="1">
    <citation type="journal article" date="2019" name="Sci. Rep.">
        <title>Orb-weaving spider Araneus ventricosus genome elucidates the spidroin gene catalogue.</title>
        <authorList>
            <person name="Kono N."/>
            <person name="Nakamura H."/>
            <person name="Ohtoshi R."/>
            <person name="Moran D.A.P."/>
            <person name="Shinohara A."/>
            <person name="Yoshida Y."/>
            <person name="Fujiwara M."/>
            <person name="Mori M."/>
            <person name="Tomita M."/>
            <person name="Arakawa K."/>
        </authorList>
    </citation>
    <scope>NUCLEOTIDE SEQUENCE [LARGE SCALE GENOMIC DNA]</scope>
</reference>
<keyword evidence="2" id="KW-1185">Reference proteome</keyword>